<protein>
    <recommendedName>
        <fullName evidence="3">Polyprenyl synthetase</fullName>
    </recommendedName>
</protein>
<reference evidence="2" key="1">
    <citation type="journal article" date="2019" name="Int. J. Syst. Evol. Microbiol.">
        <title>The Global Catalogue of Microorganisms (GCM) 10K type strain sequencing project: providing services to taxonomists for standard genome sequencing and annotation.</title>
        <authorList>
            <consortium name="The Broad Institute Genomics Platform"/>
            <consortium name="The Broad Institute Genome Sequencing Center for Infectious Disease"/>
            <person name="Wu L."/>
            <person name="Ma J."/>
        </authorList>
    </citation>
    <scope>NUCLEOTIDE SEQUENCE [LARGE SCALE GENOMIC DNA]</scope>
    <source>
        <strain evidence="2">JCM 4350</strain>
    </source>
</reference>
<accession>A0ABQ2SMK8</accession>
<evidence type="ECO:0000313" key="1">
    <source>
        <dbReference type="EMBL" id="GGS34594.1"/>
    </source>
</evidence>
<organism evidence="1 2">
    <name type="scientific">Streptomyces badius</name>
    <dbReference type="NCBI Taxonomy" id="1941"/>
    <lineage>
        <taxon>Bacteria</taxon>
        <taxon>Bacillati</taxon>
        <taxon>Actinomycetota</taxon>
        <taxon>Actinomycetes</taxon>
        <taxon>Kitasatosporales</taxon>
        <taxon>Streptomycetaceae</taxon>
        <taxon>Streptomyces</taxon>
    </lineage>
</organism>
<sequence length="72" mass="7741">MPGRGAERLPAALVLAGATEGFEPDDLAALLHKAPEETRARLVRETVALSTRLPEQRKEMGHRIVRALGGDA</sequence>
<comment type="caution">
    <text evidence="1">The sequence shown here is derived from an EMBL/GenBank/DDBJ whole genome shotgun (WGS) entry which is preliminary data.</text>
</comment>
<evidence type="ECO:0000313" key="2">
    <source>
        <dbReference type="Proteomes" id="UP000659767"/>
    </source>
</evidence>
<keyword evidence="2" id="KW-1185">Reference proteome</keyword>
<gene>
    <name evidence="1" type="ORF">GCM10010253_05180</name>
</gene>
<dbReference type="EMBL" id="BMSZ01000001">
    <property type="protein sequence ID" value="GGS34594.1"/>
    <property type="molecule type" value="Genomic_DNA"/>
</dbReference>
<dbReference type="RefSeq" id="WP_199887380.1">
    <property type="nucleotide sequence ID" value="NZ_BMSZ01000001.1"/>
</dbReference>
<evidence type="ECO:0008006" key="3">
    <source>
        <dbReference type="Google" id="ProtNLM"/>
    </source>
</evidence>
<dbReference type="Proteomes" id="UP000659767">
    <property type="component" value="Unassembled WGS sequence"/>
</dbReference>
<proteinExistence type="predicted"/>
<name>A0ABQ2SMK8_STRBA</name>